<reference evidence="1" key="1">
    <citation type="journal article" date="2014" name="Front. Microbiol.">
        <title>High frequency of phylogenetically diverse reductive dehalogenase-homologous genes in deep subseafloor sedimentary metagenomes.</title>
        <authorList>
            <person name="Kawai M."/>
            <person name="Futagami T."/>
            <person name="Toyoda A."/>
            <person name="Takaki Y."/>
            <person name="Nishi S."/>
            <person name="Hori S."/>
            <person name="Arai W."/>
            <person name="Tsubouchi T."/>
            <person name="Morono Y."/>
            <person name="Uchiyama I."/>
            <person name="Ito T."/>
            <person name="Fujiyama A."/>
            <person name="Inagaki F."/>
            <person name="Takami H."/>
        </authorList>
    </citation>
    <scope>NUCLEOTIDE SEQUENCE</scope>
    <source>
        <strain evidence="1">Expedition CK06-06</strain>
    </source>
</reference>
<evidence type="ECO:0000313" key="1">
    <source>
        <dbReference type="EMBL" id="GAG97652.1"/>
    </source>
</evidence>
<protein>
    <submittedName>
        <fullName evidence="1">Uncharacterized protein</fullName>
    </submittedName>
</protein>
<gene>
    <name evidence="1" type="ORF">S01H4_43283</name>
</gene>
<name>X1CXJ0_9ZZZZ</name>
<proteinExistence type="predicted"/>
<dbReference type="EMBL" id="BART01023860">
    <property type="protein sequence ID" value="GAG97652.1"/>
    <property type="molecule type" value="Genomic_DNA"/>
</dbReference>
<comment type="caution">
    <text evidence="1">The sequence shown here is derived from an EMBL/GenBank/DDBJ whole genome shotgun (WGS) entry which is preliminary data.</text>
</comment>
<accession>X1CXJ0</accession>
<dbReference type="AlphaFoldDB" id="X1CXJ0"/>
<organism evidence="1">
    <name type="scientific">marine sediment metagenome</name>
    <dbReference type="NCBI Taxonomy" id="412755"/>
    <lineage>
        <taxon>unclassified sequences</taxon>
        <taxon>metagenomes</taxon>
        <taxon>ecological metagenomes</taxon>
    </lineage>
</organism>
<sequence length="81" mass="9674">FNIMSEGIHARRTWMSYKFALRNQADAVGIISVIPAQTYNSAIKTYSKKEIVRELSSILYYKFFFNKRRYRKKLIQQYPSV</sequence>
<feature type="non-terminal residue" evidence="1">
    <location>
        <position position="1"/>
    </location>
</feature>